<dbReference type="Proteomes" id="UP000030758">
    <property type="component" value="Unassembled WGS sequence"/>
</dbReference>
<sequence>MAKKALCATLRGNSCTDEVLATVFAEVEALLNRRPLCYIGDDHSNPEPLTPFMLLTRRPSVKILIDVVCERDAR</sequence>
<accession>A0A085NFL4</accession>
<gene>
    <name evidence="1" type="ORF">M514_19522</name>
</gene>
<organism evidence="1">
    <name type="scientific">Trichuris suis</name>
    <name type="common">pig whipworm</name>
    <dbReference type="NCBI Taxonomy" id="68888"/>
    <lineage>
        <taxon>Eukaryota</taxon>
        <taxon>Metazoa</taxon>
        <taxon>Ecdysozoa</taxon>
        <taxon>Nematoda</taxon>
        <taxon>Enoplea</taxon>
        <taxon>Dorylaimia</taxon>
        <taxon>Trichinellida</taxon>
        <taxon>Trichuridae</taxon>
        <taxon>Trichuris</taxon>
    </lineage>
</organism>
<evidence type="ECO:0000313" key="1">
    <source>
        <dbReference type="EMBL" id="KFD68260.1"/>
    </source>
</evidence>
<protein>
    <submittedName>
        <fullName evidence="1">Uncharacterized protein</fullName>
    </submittedName>
</protein>
<dbReference type="EMBL" id="KL367506">
    <property type="protein sequence ID" value="KFD68260.1"/>
    <property type="molecule type" value="Genomic_DNA"/>
</dbReference>
<dbReference type="AlphaFoldDB" id="A0A085NFL4"/>
<proteinExistence type="predicted"/>
<reference evidence="1" key="1">
    <citation type="journal article" date="2014" name="Nat. Genet.">
        <title>Genome and transcriptome of the porcine whipworm Trichuris suis.</title>
        <authorList>
            <person name="Jex A.R."/>
            <person name="Nejsum P."/>
            <person name="Schwarz E.M."/>
            <person name="Hu L."/>
            <person name="Young N.D."/>
            <person name="Hall R.S."/>
            <person name="Korhonen P.K."/>
            <person name="Liao S."/>
            <person name="Thamsborg S."/>
            <person name="Xia J."/>
            <person name="Xu P."/>
            <person name="Wang S."/>
            <person name="Scheerlinck J.P."/>
            <person name="Hofmann A."/>
            <person name="Sternberg P.W."/>
            <person name="Wang J."/>
            <person name="Gasser R.B."/>
        </authorList>
    </citation>
    <scope>NUCLEOTIDE SEQUENCE [LARGE SCALE GENOMIC DNA]</scope>
    <source>
        <strain evidence="1">DCEP-RM93F</strain>
    </source>
</reference>
<name>A0A085NFL4_9BILA</name>